<keyword evidence="1" id="KW-0472">Membrane</keyword>
<protein>
    <submittedName>
        <fullName evidence="2">Uncharacterized protein</fullName>
    </submittedName>
</protein>
<gene>
    <name evidence="2" type="ORF">MELA_01716</name>
</gene>
<evidence type="ECO:0000256" key="1">
    <source>
        <dbReference type="SAM" id="Phobius"/>
    </source>
</evidence>
<keyword evidence="3" id="KW-1185">Reference proteome</keyword>
<keyword evidence="1" id="KW-0812">Transmembrane</keyword>
<sequence length="33" mass="3941">MRLKLRDYWLMFIPFIALIVLLIAGVVYSILMK</sequence>
<dbReference type="Proteomes" id="UP000334340">
    <property type="component" value="Unassembled WGS sequence"/>
</dbReference>
<keyword evidence="1" id="KW-1133">Transmembrane helix</keyword>
<accession>A0A564ZJI8</accession>
<organism evidence="2 3">
    <name type="scientific">Candidatus Methylomirabilis lanthanidiphila</name>
    <dbReference type="NCBI Taxonomy" id="2211376"/>
    <lineage>
        <taxon>Bacteria</taxon>
        <taxon>Candidatus Methylomirabilota</taxon>
        <taxon>Candidatus Methylomirabilia</taxon>
        <taxon>Candidatus Methylomirabilales</taxon>
        <taxon>Candidatus Methylomirabilaceae</taxon>
        <taxon>Candidatus Methylomirabilis</taxon>
    </lineage>
</organism>
<name>A0A564ZJI8_9BACT</name>
<evidence type="ECO:0000313" key="3">
    <source>
        <dbReference type="Proteomes" id="UP000334340"/>
    </source>
</evidence>
<proteinExistence type="predicted"/>
<feature type="transmembrane region" description="Helical" evidence="1">
    <location>
        <begin position="12"/>
        <end position="31"/>
    </location>
</feature>
<evidence type="ECO:0000313" key="2">
    <source>
        <dbReference type="EMBL" id="VUZ85333.1"/>
    </source>
</evidence>
<dbReference type="EMBL" id="CABIKM010000026">
    <property type="protein sequence ID" value="VUZ85333.1"/>
    <property type="molecule type" value="Genomic_DNA"/>
</dbReference>
<reference evidence="2 3" key="1">
    <citation type="submission" date="2019-07" db="EMBL/GenBank/DDBJ databases">
        <authorList>
            <person name="Cremers G."/>
        </authorList>
    </citation>
    <scope>NUCLEOTIDE SEQUENCE [LARGE SCALE GENOMIC DNA]</scope>
</reference>
<dbReference type="AlphaFoldDB" id="A0A564ZJI8"/>